<sequence length="253" mass="28016">MDLESQQSSPNSPACQGNTSKIQRIITLAIAVGITLGCTQPLRSAQTEVVSTDSVVSNDSEVFTVSEDVPISPTPITSVPSHSETQVAQSEVEMMRLEALETAIIDENLTLLTSYCRMGQCLETYYTFTYLKQEADGERLYDTEVLTYKVPLGETVGEWILQEASTKVLCSIQRPMVVFSDGNNYTINNLSPGNQPGGVFMESDALYWAICHNINITEYSNNQSRRDQALELGYSLDLNLSQTNQPFLNLMDN</sequence>
<evidence type="ECO:0000313" key="2">
    <source>
        <dbReference type="Proteomes" id="UP000664844"/>
    </source>
</evidence>
<gene>
    <name evidence="1" type="ORF">J0895_10460</name>
</gene>
<dbReference type="RefSeq" id="WP_207088044.1">
    <property type="nucleotide sequence ID" value="NZ_JAFLQW010000283.1"/>
</dbReference>
<reference evidence="1 2" key="1">
    <citation type="submission" date="2021-03" db="EMBL/GenBank/DDBJ databases">
        <title>Metabolic Capacity of the Antarctic Cyanobacterium Phormidium pseudopriestleyi that Sustains Oxygenic Photosynthesis in the Presence of Hydrogen Sulfide.</title>
        <authorList>
            <person name="Lumian J.E."/>
            <person name="Jungblut A.D."/>
            <person name="Dillon M.L."/>
            <person name="Hawes I."/>
            <person name="Doran P.T."/>
            <person name="Mackey T.J."/>
            <person name="Dick G.J."/>
            <person name="Grettenberger C.L."/>
            <person name="Sumner D.Y."/>
        </authorList>
    </citation>
    <scope>NUCLEOTIDE SEQUENCE [LARGE SCALE GENOMIC DNA]</scope>
    <source>
        <strain evidence="1 2">FRX01</strain>
    </source>
</reference>
<protein>
    <submittedName>
        <fullName evidence="1">Uncharacterized protein</fullName>
    </submittedName>
</protein>
<name>A0ABS3FRR4_9CYAN</name>
<comment type="caution">
    <text evidence="1">The sequence shown here is derived from an EMBL/GenBank/DDBJ whole genome shotgun (WGS) entry which is preliminary data.</text>
</comment>
<evidence type="ECO:0000313" key="1">
    <source>
        <dbReference type="EMBL" id="MBO0349523.1"/>
    </source>
</evidence>
<proteinExistence type="predicted"/>
<accession>A0ABS3FRR4</accession>
<organism evidence="1 2">
    <name type="scientific">Phormidium pseudopriestleyi FRX01</name>
    <dbReference type="NCBI Taxonomy" id="1759528"/>
    <lineage>
        <taxon>Bacteria</taxon>
        <taxon>Bacillati</taxon>
        <taxon>Cyanobacteriota</taxon>
        <taxon>Cyanophyceae</taxon>
        <taxon>Oscillatoriophycideae</taxon>
        <taxon>Oscillatoriales</taxon>
        <taxon>Oscillatoriaceae</taxon>
        <taxon>Phormidium</taxon>
    </lineage>
</organism>
<keyword evidence="2" id="KW-1185">Reference proteome</keyword>
<dbReference type="EMBL" id="JAFLQW010000283">
    <property type="protein sequence ID" value="MBO0349523.1"/>
    <property type="molecule type" value="Genomic_DNA"/>
</dbReference>
<dbReference type="Proteomes" id="UP000664844">
    <property type="component" value="Unassembled WGS sequence"/>
</dbReference>